<dbReference type="GeneID" id="93291348"/>
<organism evidence="1 2">
    <name type="scientific">Fluoribacter dumoffii</name>
    <dbReference type="NCBI Taxonomy" id="463"/>
    <lineage>
        <taxon>Bacteria</taxon>
        <taxon>Pseudomonadati</taxon>
        <taxon>Pseudomonadota</taxon>
        <taxon>Gammaproteobacteria</taxon>
        <taxon>Legionellales</taxon>
        <taxon>Legionellaceae</taxon>
        <taxon>Fluoribacter</taxon>
    </lineage>
</organism>
<evidence type="ECO:0000313" key="1">
    <source>
        <dbReference type="EMBL" id="STO20392.1"/>
    </source>
</evidence>
<keyword evidence="2" id="KW-1185">Reference proteome</keyword>
<accession>A0A377G6F2</accession>
<dbReference type="RefSeq" id="WP_010652603.1">
    <property type="nucleotide sequence ID" value="NZ_JAPHOO010000002.1"/>
</dbReference>
<dbReference type="Proteomes" id="UP000254554">
    <property type="component" value="Unassembled WGS sequence"/>
</dbReference>
<dbReference type="OrthoDB" id="5653179at2"/>
<dbReference type="EMBL" id="UGGT01000001">
    <property type="protein sequence ID" value="STO20392.1"/>
    <property type="molecule type" value="Genomic_DNA"/>
</dbReference>
<dbReference type="AlphaFoldDB" id="A0A377G6F2"/>
<protein>
    <submittedName>
        <fullName evidence="1">Uncharacterized protein</fullName>
    </submittedName>
</protein>
<name>A0A377G6F2_9GAMM</name>
<sequence length="75" mass="8531">MFFKREVNPNVTPQELNHAMLNAKAQRELLERQMKDGSVPKTVAQDEMRRLSSLVTAYGENLITALETQPAKFTP</sequence>
<evidence type="ECO:0000313" key="2">
    <source>
        <dbReference type="Proteomes" id="UP000254554"/>
    </source>
</evidence>
<proteinExistence type="predicted"/>
<reference evidence="1 2" key="1">
    <citation type="submission" date="2018-06" db="EMBL/GenBank/DDBJ databases">
        <authorList>
            <consortium name="Pathogen Informatics"/>
            <person name="Doyle S."/>
        </authorList>
    </citation>
    <scope>NUCLEOTIDE SEQUENCE [LARGE SCALE GENOMIC DNA]</scope>
    <source>
        <strain evidence="1 2">NCTC11370</strain>
    </source>
</reference>
<dbReference type="STRING" id="1094715.GCA_000236165_00305"/>
<gene>
    <name evidence="1" type="ORF">NCTC11370_00446</name>
</gene>